<evidence type="ECO:0000313" key="4">
    <source>
        <dbReference type="Proteomes" id="UP000509510"/>
    </source>
</evidence>
<dbReference type="OrthoDB" id="542013at2759"/>
<sequence length="344" mass="37755">MLKILFQPLNPPHLPPATTFHNQTVLVTGSNTGLGRETVRHALSLGASNIIMGVRSLSKGKEASDDILSSIPNASEKTIEVWELDMSNFQSVMAFARRVKDYVENEGKRLDVAVMNAGIASLDWNLSADNWEMSIQVNGLSTALLSLELLPILVRQSSSQTPKTSEGKRSKPRLIIVASDVHQAALFPQRTAPDILAALNDKAQWEQAQAKNPIERYGVSKLFSQWINIELSKLVPVDELTREPSVVVTSATPGLCASELMREGTPWVFRILVALFARTAKVGSKAIVDAAARDDGHGKWFENQKPTEPGKIVSSSEGKALRAKAWKEIIEVLIKVDPELKLSY</sequence>
<evidence type="ECO:0008006" key="5">
    <source>
        <dbReference type="Google" id="ProtNLM"/>
    </source>
</evidence>
<dbReference type="AlphaFoldDB" id="A0A7H8QPN8"/>
<dbReference type="PANTHER" id="PTHR43157:SF31">
    <property type="entry name" value="PHOSPHATIDYLINOSITOL-GLYCAN BIOSYNTHESIS CLASS F PROTEIN"/>
    <property type="match status" value="1"/>
</dbReference>
<evidence type="ECO:0000256" key="2">
    <source>
        <dbReference type="ARBA" id="ARBA00023002"/>
    </source>
</evidence>
<accession>A0A7H8QPN8</accession>
<dbReference type="InterPro" id="IPR002347">
    <property type="entry name" value="SDR_fam"/>
</dbReference>
<keyword evidence="2" id="KW-0560">Oxidoreductase</keyword>
<dbReference type="PANTHER" id="PTHR43157">
    <property type="entry name" value="PHOSPHATIDYLINOSITOL-GLYCAN BIOSYNTHESIS CLASS F PROTEIN-RELATED"/>
    <property type="match status" value="1"/>
</dbReference>
<name>A0A7H8QPN8_TALRU</name>
<dbReference type="PRINTS" id="PR00081">
    <property type="entry name" value="GDHRDH"/>
</dbReference>
<dbReference type="RefSeq" id="XP_035342102.1">
    <property type="nucleotide sequence ID" value="XM_035486209.1"/>
</dbReference>
<dbReference type="Gene3D" id="3.40.50.720">
    <property type="entry name" value="NAD(P)-binding Rossmann-like Domain"/>
    <property type="match status" value="1"/>
</dbReference>
<dbReference type="Proteomes" id="UP000509510">
    <property type="component" value="Chromosome II"/>
</dbReference>
<keyword evidence="4" id="KW-1185">Reference proteome</keyword>
<dbReference type="GeneID" id="55990529"/>
<protein>
    <recommendedName>
        <fullName evidence="5">Ketoreductase (KR) domain-containing protein</fullName>
    </recommendedName>
</protein>
<comment type="similarity">
    <text evidence="1">Belongs to the short-chain dehydrogenases/reductases (SDR) family.</text>
</comment>
<reference evidence="4" key="1">
    <citation type="submission" date="2020-06" db="EMBL/GenBank/DDBJ databases">
        <title>A chromosome-scale genome assembly of Talaromyces rugulosus W13939.</title>
        <authorList>
            <person name="Wang B."/>
            <person name="Guo L."/>
            <person name="Ye K."/>
            <person name="Wang L."/>
        </authorList>
    </citation>
    <scope>NUCLEOTIDE SEQUENCE [LARGE SCALE GENOMIC DNA]</scope>
    <source>
        <strain evidence="4">W13939</strain>
    </source>
</reference>
<dbReference type="KEGG" id="trg:TRUGW13939_03023"/>
<evidence type="ECO:0000313" key="3">
    <source>
        <dbReference type="EMBL" id="QKX55924.1"/>
    </source>
</evidence>
<dbReference type="InterPro" id="IPR036291">
    <property type="entry name" value="NAD(P)-bd_dom_sf"/>
</dbReference>
<evidence type="ECO:0000256" key="1">
    <source>
        <dbReference type="ARBA" id="ARBA00006484"/>
    </source>
</evidence>
<organism evidence="3 4">
    <name type="scientific">Talaromyces rugulosus</name>
    <name type="common">Penicillium rugulosum</name>
    <dbReference type="NCBI Taxonomy" id="121627"/>
    <lineage>
        <taxon>Eukaryota</taxon>
        <taxon>Fungi</taxon>
        <taxon>Dikarya</taxon>
        <taxon>Ascomycota</taxon>
        <taxon>Pezizomycotina</taxon>
        <taxon>Eurotiomycetes</taxon>
        <taxon>Eurotiomycetidae</taxon>
        <taxon>Eurotiales</taxon>
        <taxon>Trichocomaceae</taxon>
        <taxon>Talaromyces</taxon>
        <taxon>Talaromyces sect. Islandici</taxon>
    </lineage>
</organism>
<dbReference type="SUPFAM" id="SSF51735">
    <property type="entry name" value="NAD(P)-binding Rossmann-fold domains"/>
    <property type="match status" value="1"/>
</dbReference>
<gene>
    <name evidence="3" type="ORF">TRUGW13939_03023</name>
</gene>
<dbReference type="GO" id="GO:0016491">
    <property type="term" value="F:oxidoreductase activity"/>
    <property type="evidence" value="ECO:0007669"/>
    <property type="project" value="UniProtKB-KW"/>
</dbReference>
<dbReference type="EMBL" id="CP055899">
    <property type="protein sequence ID" value="QKX55924.1"/>
    <property type="molecule type" value="Genomic_DNA"/>
</dbReference>
<dbReference type="Pfam" id="PF00106">
    <property type="entry name" value="adh_short"/>
    <property type="match status" value="1"/>
</dbReference>
<proteinExistence type="inferred from homology"/>